<dbReference type="GO" id="GO:0000160">
    <property type="term" value="P:phosphorelay signal transduction system"/>
    <property type="evidence" value="ECO:0007669"/>
    <property type="project" value="InterPro"/>
</dbReference>
<dbReference type="InterPro" id="IPR029787">
    <property type="entry name" value="Nucleotide_cyclase"/>
</dbReference>
<dbReference type="KEGG" id="hyj:FHG12_00120"/>
<dbReference type="Gene3D" id="3.40.50.2300">
    <property type="match status" value="1"/>
</dbReference>
<evidence type="ECO:0000313" key="6">
    <source>
        <dbReference type="Proteomes" id="UP000305398"/>
    </source>
</evidence>
<evidence type="ECO:0000259" key="4">
    <source>
        <dbReference type="PROSITE" id="PS50125"/>
    </source>
</evidence>
<dbReference type="InterPro" id="IPR001789">
    <property type="entry name" value="Sig_transdc_resp-reg_receiver"/>
</dbReference>
<dbReference type="CDD" id="cd07302">
    <property type="entry name" value="CHD"/>
    <property type="match status" value="1"/>
</dbReference>
<dbReference type="PROSITE" id="PS50110">
    <property type="entry name" value="RESPONSE_REGULATORY"/>
    <property type="match status" value="1"/>
</dbReference>
<keyword evidence="1" id="KW-0597">Phosphoprotein</keyword>
<dbReference type="PANTHER" id="PTHR43081">
    <property type="entry name" value="ADENYLATE CYCLASE, TERMINAL-DIFFERENTIATION SPECIFIC-RELATED"/>
    <property type="match status" value="1"/>
</dbReference>
<gene>
    <name evidence="5" type="ORF">FHG12_00120</name>
</gene>
<reference evidence="5 6" key="1">
    <citation type="submission" date="2019-06" db="EMBL/GenBank/DDBJ databases">
        <authorList>
            <person name="Srinivasan S."/>
        </authorList>
    </citation>
    <scope>NUCLEOTIDE SEQUENCE [LARGE SCALE GENOMIC DNA]</scope>
    <source>
        <strain evidence="5 6">17J68-5</strain>
    </source>
</reference>
<dbReference type="GO" id="GO:0009190">
    <property type="term" value="P:cyclic nucleotide biosynthetic process"/>
    <property type="evidence" value="ECO:0007669"/>
    <property type="project" value="InterPro"/>
</dbReference>
<evidence type="ECO:0000259" key="3">
    <source>
        <dbReference type="PROSITE" id="PS50110"/>
    </source>
</evidence>
<sequence length="348" mass="39205">MKTKILVVDDEADLELLIKQKFRRKIRENIYEFVFASNGQEALDCLRDHPDMDIVLSDINMPVMDGLTLLSKLPEINPIIKTVMVSAYGDMENIRTAMNRGAFDFICKPVDFNDLELTMEKTVQQVRQLRETLRAIQENNILKMYVDETVLNFMGRPDFEKTLMASETVQATVVFIDICGFTSLSETLSPTEVVQMLNTYFDQMVTEVMAQGGRIDKFMGDAVMAVFREEFHLDRAIDAALAVRNVLQANHNILPDGSTYQPQVSIGINTGEMVSGNIGSASIKRLDYTVIGDTVNVSQRLQSVAQPGQIIITEATYKKVKEAFQCVPLREVVLKNKVNPVMIYEVLA</sequence>
<dbReference type="SMART" id="SM00044">
    <property type="entry name" value="CYCc"/>
    <property type="match status" value="1"/>
</dbReference>
<dbReference type="Pfam" id="PF00211">
    <property type="entry name" value="Guanylate_cyc"/>
    <property type="match status" value="1"/>
</dbReference>
<dbReference type="SUPFAM" id="SSF52172">
    <property type="entry name" value="CheY-like"/>
    <property type="match status" value="1"/>
</dbReference>
<dbReference type="PANTHER" id="PTHR43081:SF1">
    <property type="entry name" value="ADENYLATE CYCLASE, TERMINAL-DIFFERENTIATION SPECIFIC"/>
    <property type="match status" value="1"/>
</dbReference>
<dbReference type="OrthoDB" id="9806704at2"/>
<evidence type="ECO:0000256" key="1">
    <source>
        <dbReference type="PROSITE-ProRule" id="PRU00169"/>
    </source>
</evidence>
<dbReference type="AlphaFoldDB" id="A0A5B7ZUY4"/>
<dbReference type="InterPro" id="IPR050697">
    <property type="entry name" value="Adenylyl/Guanylyl_Cyclase_3/4"/>
</dbReference>
<feature type="domain" description="Response regulatory" evidence="3">
    <location>
        <begin position="4"/>
        <end position="123"/>
    </location>
</feature>
<keyword evidence="6" id="KW-1185">Reference proteome</keyword>
<feature type="coiled-coil region" evidence="2">
    <location>
        <begin position="112"/>
        <end position="139"/>
    </location>
</feature>
<dbReference type="PROSITE" id="PS50125">
    <property type="entry name" value="GUANYLATE_CYCLASE_2"/>
    <property type="match status" value="1"/>
</dbReference>
<dbReference type="Gene3D" id="3.30.70.1230">
    <property type="entry name" value="Nucleotide cyclase"/>
    <property type="match status" value="1"/>
</dbReference>
<organism evidence="5 6">
    <name type="scientific">Hymenobacter jejuensis</name>
    <dbReference type="NCBI Taxonomy" id="2502781"/>
    <lineage>
        <taxon>Bacteria</taxon>
        <taxon>Pseudomonadati</taxon>
        <taxon>Bacteroidota</taxon>
        <taxon>Cytophagia</taxon>
        <taxon>Cytophagales</taxon>
        <taxon>Hymenobacteraceae</taxon>
        <taxon>Hymenobacter</taxon>
    </lineage>
</organism>
<dbReference type="EMBL" id="CP040896">
    <property type="protein sequence ID" value="QDA58599.1"/>
    <property type="molecule type" value="Genomic_DNA"/>
</dbReference>
<keyword evidence="2" id="KW-0175">Coiled coil</keyword>
<dbReference type="GO" id="GO:0004016">
    <property type="term" value="F:adenylate cyclase activity"/>
    <property type="evidence" value="ECO:0007669"/>
    <property type="project" value="UniProtKB-ARBA"/>
</dbReference>
<name>A0A5B7ZUY4_9BACT</name>
<protein>
    <submittedName>
        <fullName evidence="5">Response regulator</fullName>
    </submittedName>
</protein>
<evidence type="ECO:0000256" key="2">
    <source>
        <dbReference type="SAM" id="Coils"/>
    </source>
</evidence>
<dbReference type="RefSeq" id="WP_139513479.1">
    <property type="nucleotide sequence ID" value="NZ_CP040896.1"/>
</dbReference>
<dbReference type="InterPro" id="IPR011006">
    <property type="entry name" value="CheY-like_superfamily"/>
</dbReference>
<proteinExistence type="predicted"/>
<feature type="domain" description="Guanylate cyclase" evidence="4">
    <location>
        <begin position="172"/>
        <end position="302"/>
    </location>
</feature>
<dbReference type="CDD" id="cd17536">
    <property type="entry name" value="REC_YesN-like"/>
    <property type="match status" value="1"/>
</dbReference>
<dbReference type="SUPFAM" id="SSF55073">
    <property type="entry name" value="Nucleotide cyclase"/>
    <property type="match status" value="1"/>
</dbReference>
<accession>A0A5B7ZUY4</accession>
<dbReference type="InterPro" id="IPR001054">
    <property type="entry name" value="A/G_cyclase"/>
</dbReference>
<dbReference type="Pfam" id="PF00072">
    <property type="entry name" value="Response_reg"/>
    <property type="match status" value="1"/>
</dbReference>
<dbReference type="SMART" id="SM00448">
    <property type="entry name" value="REC"/>
    <property type="match status" value="1"/>
</dbReference>
<evidence type="ECO:0000313" key="5">
    <source>
        <dbReference type="EMBL" id="QDA58599.1"/>
    </source>
</evidence>
<dbReference type="Proteomes" id="UP000305398">
    <property type="component" value="Chromosome"/>
</dbReference>
<feature type="modified residue" description="4-aspartylphosphate" evidence="1">
    <location>
        <position position="58"/>
    </location>
</feature>